<protein>
    <submittedName>
        <fullName evidence="2">Uncharacterized protein</fullName>
    </submittedName>
</protein>
<dbReference type="Proteomes" id="UP000596742">
    <property type="component" value="Unassembled WGS sequence"/>
</dbReference>
<reference evidence="2" key="1">
    <citation type="submission" date="2018-11" db="EMBL/GenBank/DDBJ databases">
        <authorList>
            <person name="Alioto T."/>
            <person name="Alioto T."/>
        </authorList>
    </citation>
    <scope>NUCLEOTIDE SEQUENCE</scope>
</reference>
<keyword evidence="3" id="KW-1185">Reference proteome</keyword>
<accession>A0A8B6C6S5</accession>
<evidence type="ECO:0000313" key="2">
    <source>
        <dbReference type="EMBL" id="VDI00274.1"/>
    </source>
</evidence>
<feature type="compositionally biased region" description="Polar residues" evidence="1">
    <location>
        <begin position="125"/>
        <end position="136"/>
    </location>
</feature>
<organism evidence="2 3">
    <name type="scientific">Mytilus galloprovincialis</name>
    <name type="common">Mediterranean mussel</name>
    <dbReference type="NCBI Taxonomy" id="29158"/>
    <lineage>
        <taxon>Eukaryota</taxon>
        <taxon>Metazoa</taxon>
        <taxon>Spiralia</taxon>
        <taxon>Lophotrochozoa</taxon>
        <taxon>Mollusca</taxon>
        <taxon>Bivalvia</taxon>
        <taxon>Autobranchia</taxon>
        <taxon>Pteriomorphia</taxon>
        <taxon>Mytilida</taxon>
        <taxon>Mytiloidea</taxon>
        <taxon>Mytilidae</taxon>
        <taxon>Mytilinae</taxon>
        <taxon>Mytilus</taxon>
    </lineage>
</organism>
<dbReference type="EMBL" id="UYJE01001225">
    <property type="protein sequence ID" value="VDI00274.1"/>
    <property type="molecule type" value="Genomic_DNA"/>
</dbReference>
<evidence type="ECO:0000256" key="1">
    <source>
        <dbReference type="SAM" id="MobiDB-lite"/>
    </source>
</evidence>
<dbReference type="OrthoDB" id="418634at2759"/>
<feature type="region of interest" description="Disordered" evidence="1">
    <location>
        <begin position="1"/>
        <end position="136"/>
    </location>
</feature>
<comment type="caution">
    <text evidence="2">The sequence shown here is derived from an EMBL/GenBank/DDBJ whole genome shotgun (WGS) entry which is preliminary data.</text>
</comment>
<feature type="compositionally biased region" description="Basic and acidic residues" evidence="1">
    <location>
        <begin position="34"/>
        <end position="52"/>
    </location>
</feature>
<dbReference type="AlphaFoldDB" id="A0A8B6C6S5"/>
<feature type="compositionally biased region" description="Basic and acidic residues" evidence="1">
    <location>
        <begin position="97"/>
        <end position="108"/>
    </location>
</feature>
<sequence length="136" mass="15398">MDTKDLEKLKSVQPDHRGNQEYYSRDPGYVSPGDRPRTDDELNSLKRAEYRKSWTGPPERQTRKFSSYAKLVTPGFYGGRSKSQENIRGGSQDANDSDDRGSAFEAYRKPQLSTFGKSDSPHSPVVSTNGPMKNYR</sequence>
<gene>
    <name evidence="2" type="ORF">MGAL_10B030312</name>
</gene>
<evidence type="ECO:0000313" key="3">
    <source>
        <dbReference type="Proteomes" id="UP000596742"/>
    </source>
</evidence>
<name>A0A8B6C6S5_MYTGA</name>
<feature type="compositionally biased region" description="Basic and acidic residues" evidence="1">
    <location>
        <begin position="1"/>
        <end position="19"/>
    </location>
</feature>
<proteinExistence type="predicted"/>